<name>A0A149PXA7_9BURK</name>
<evidence type="ECO:0000259" key="1">
    <source>
        <dbReference type="Pfam" id="PF00550"/>
    </source>
</evidence>
<dbReference type="InterPro" id="IPR036736">
    <property type="entry name" value="ACP-like_sf"/>
</dbReference>
<dbReference type="SUPFAM" id="SSF47336">
    <property type="entry name" value="ACP-like"/>
    <property type="match status" value="1"/>
</dbReference>
<dbReference type="RefSeq" id="WP_062125117.1">
    <property type="nucleotide sequence ID" value="NZ_LRBG01000004.1"/>
</dbReference>
<reference evidence="2 3" key="1">
    <citation type="journal article" date="2015" name="Int. J. Syst. Evol. Microbiol.">
        <title>Burkholderia monticola sp. nov., isolated from mountain soil.</title>
        <authorList>
            <person name="Baek I."/>
            <person name="Seo B."/>
            <person name="Lee I."/>
            <person name="Yi H."/>
            <person name="Chun J."/>
        </authorList>
    </citation>
    <scope>NUCLEOTIDE SEQUENCE [LARGE SCALE GENOMIC DNA]</scope>
    <source>
        <strain evidence="2 3">JC2948</strain>
    </source>
</reference>
<protein>
    <submittedName>
        <fullName evidence="2">Acyl carrier protein</fullName>
    </submittedName>
</protein>
<organism evidence="2 3">
    <name type="scientific">Paraburkholderia monticola</name>
    <dbReference type="NCBI Taxonomy" id="1399968"/>
    <lineage>
        <taxon>Bacteria</taxon>
        <taxon>Pseudomonadati</taxon>
        <taxon>Pseudomonadota</taxon>
        <taxon>Betaproteobacteria</taxon>
        <taxon>Burkholderiales</taxon>
        <taxon>Burkholderiaceae</taxon>
        <taxon>Paraburkholderia</taxon>
    </lineage>
</organism>
<keyword evidence="3" id="KW-1185">Reference proteome</keyword>
<dbReference type="Gene3D" id="1.10.1200.10">
    <property type="entry name" value="ACP-like"/>
    <property type="match status" value="1"/>
</dbReference>
<dbReference type="InterPro" id="IPR009081">
    <property type="entry name" value="PP-bd_ACP"/>
</dbReference>
<dbReference type="Pfam" id="PF00550">
    <property type="entry name" value="PP-binding"/>
    <property type="match status" value="1"/>
</dbReference>
<dbReference type="EMBL" id="LRBG01000004">
    <property type="protein sequence ID" value="KXU89675.1"/>
    <property type="molecule type" value="Genomic_DNA"/>
</dbReference>
<gene>
    <name evidence="2" type="ORF">CI15_05630</name>
</gene>
<dbReference type="AlphaFoldDB" id="A0A149PXA7"/>
<accession>A0A149PXA7</accession>
<feature type="domain" description="Carrier" evidence="1">
    <location>
        <begin position="28"/>
        <end position="79"/>
    </location>
</feature>
<dbReference type="STRING" id="1399968.CI15_05630"/>
<proteinExistence type="predicted"/>
<dbReference type="Proteomes" id="UP000075613">
    <property type="component" value="Unassembled WGS sequence"/>
</dbReference>
<sequence length="80" mass="8983">MNTEFVIPSIEQFIENFLVVTDFQESVEVTPETELHSLPEWDSLAALGVIVMFDTEFGKVISGEDLKKCATITDLYKLLG</sequence>
<dbReference type="OrthoDB" id="5999171at2"/>
<evidence type="ECO:0000313" key="3">
    <source>
        <dbReference type="Proteomes" id="UP000075613"/>
    </source>
</evidence>
<comment type="caution">
    <text evidence="2">The sequence shown here is derived from an EMBL/GenBank/DDBJ whole genome shotgun (WGS) entry which is preliminary data.</text>
</comment>
<evidence type="ECO:0000313" key="2">
    <source>
        <dbReference type="EMBL" id="KXU89675.1"/>
    </source>
</evidence>